<name>F8FK83_PAEMK</name>
<sequence length="45" mass="5098">MPSLIYIARNVPKDLRPSNRHFTDRKGENGSALVQNHLAVPWNLA</sequence>
<evidence type="ECO:0000313" key="1">
    <source>
        <dbReference type="EMBL" id="AEI44764.1"/>
    </source>
</evidence>
<organism evidence="1 2">
    <name type="scientific">Paenibacillus mucilaginosus (strain KNP414)</name>
    <dbReference type="NCBI Taxonomy" id="1036673"/>
    <lineage>
        <taxon>Bacteria</taxon>
        <taxon>Bacillati</taxon>
        <taxon>Bacillota</taxon>
        <taxon>Bacilli</taxon>
        <taxon>Bacillales</taxon>
        <taxon>Paenibacillaceae</taxon>
        <taxon>Paenibacillus</taxon>
    </lineage>
</organism>
<dbReference type="AlphaFoldDB" id="F8FK83"/>
<dbReference type="HOGENOM" id="CLU_3202886_0_0_9"/>
<dbReference type="Proteomes" id="UP000006620">
    <property type="component" value="Chromosome"/>
</dbReference>
<protein>
    <submittedName>
        <fullName evidence="1">Uncharacterized protein</fullName>
    </submittedName>
</protein>
<accession>F8FK83</accession>
<dbReference type="EMBL" id="CP002869">
    <property type="protein sequence ID" value="AEI44764.1"/>
    <property type="molecule type" value="Genomic_DNA"/>
</dbReference>
<proteinExistence type="predicted"/>
<reference evidence="1 2" key="2">
    <citation type="journal article" date="2013" name="Genome Announc.">
        <title>Genome Sequence of Growth-Improving Paenibacillus mucilaginosus Strain KNP414.</title>
        <authorList>
            <person name="Lu J.J."/>
            <person name="Wang J.F."/>
            <person name="Hu X.F."/>
        </authorList>
    </citation>
    <scope>NUCLEOTIDE SEQUENCE [LARGE SCALE GENOMIC DNA]</scope>
    <source>
        <strain evidence="1 2">KNP414</strain>
    </source>
</reference>
<dbReference type="KEGG" id="pms:KNP414_06242"/>
<reference evidence="2" key="1">
    <citation type="submission" date="2011-06" db="EMBL/GenBank/DDBJ databases">
        <title>Complete genome sequence of Paenibacillus mucilaginosus KNP414.</title>
        <authorList>
            <person name="Wang J."/>
            <person name="Hu S."/>
            <person name="Hu X."/>
            <person name="Zhang B."/>
            <person name="Dong D."/>
            <person name="Zhang S."/>
            <person name="Zhao K."/>
            <person name="Wu D."/>
        </authorList>
    </citation>
    <scope>NUCLEOTIDE SEQUENCE [LARGE SCALE GENOMIC DNA]</scope>
    <source>
        <strain evidence="2">KNP414</strain>
    </source>
</reference>
<evidence type="ECO:0000313" key="2">
    <source>
        <dbReference type="Proteomes" id="UP000006620"/>
    </source>
</evidence>
<dbReference type="PATRIC" id="fig|1036673.3.peg.5804"/>
<gene>
    <name evidence="1" type="ordered locus">KNP414_06242</name>
</gene>